<feature type="transmembrane region" description="Helical" evidence="1">
    <location>
        <begin position="117"/>
        <end position="141"/>
    </location>
</feature>
<dbReference type="InterPro" id="IPR023298">
    <property type="entry name" value="ATPase_P-typ_TM_dom_sf"/>
</dbReference>
<keyword evidence="1" id="KW-1133">Transmembrane helix</keyword>
<accession>A0A0J6SSR3</accession>
<feature type="transmembrane region" description="Helical" evidence="1">
    <location>
        <begin position="39"/>
        <end position="72"/>
    </location>
</feature>
<gene>
    <name evidence="2" type="ORF">VP06_09225</name>
</gene>
<dbReference type="Proteomes" id="UP000035929">
    <property type="component" value="Unassembled WGS sequence"/>
</dbReference>
<dbReference type="SUPFAM" id="SSF81665">
    <property type="entry name" value="Calcium ATPase, transmembrane domain M"/>
    <property type="match status" value="1"/>
</dbReference>
<keyword evidence="1" id="KW-0812">Transmembrane</keyword>
<sequence length="165" mass="16643">MTAAEAACRIARHMARTRDAEAQVDGAARAVLRRMVEPLALLLMAAGLVTFLTGDWTGGAIIIAILMLSIGLDTIQDGQALRRSVALARAAWRGAGGVLAGGPGGRLALPFTPRGGWLGFAAPSPGILAAVAAIPAAYLAVAETVKPWATAGGTGRPAAPAQARA</sequence>
<evidence type="ECO:0000313" key="3">
    <source>
        <dbReference type="Proteomes" id="UP000035929"/>
    </source>
</evidence>
<proteinExistence type="predicted"/>
<evidence type="ECO:0000256" key="1">
    <source>
        <dbReference type="SAM" id="Phobius"/>
    </source>
</evidence>
<dbReference type="PATRIC" id="fig|270351.6.peg.6617"/>
<dbReference type="AlphaFoldDB" id="A0A0J6SSR3"/>
<protein>
    <submittedName>
        <fullName evidence="2">Uncharacterized protein</fullName>
    </submittedName>
</protein>
<keyword evidence="1" id="KW-0472">Membrane</keyword>
<dbReference type="EMBL" id="LABX01000065">
    <property type="protein sequence ID" value="KMO36739.1"/>
    <property type="molecule type" value="Genomic_DNA"/>
</dbReference>
<name>A0A0J6SSR3_9HYPH</name>
<reference evidence="2 3" key="1">
    <citation type="submission" date="2015-03" db="EMBL/GenBank/DDBJ databases">
        <title>Genome sequencing of Methylobacterium aquaticum DSM16371 type strain.</title>
        <authorList>
            <person name="Chaudhry V."/>
            <person name="Patil P.B."/>
        </authorList>
    </citation>
    <scope>NUCLEOTIDE SEQUENCE [LARGE SCALE GENOMIC DNA]</scope>
    <source>
        <strain evidence="2 3">DSM 16371</strain>
    </source>
</reference>
<evidence type="ECO:0000313" key="2">
    <source>
        <dbReference type="EMBL" id="KMO36739.1"/>
    </source>
</evidence>
<comment type="caution">
    <text evidence="2">The sequence shown here is derived from an EMBL/GenBank/DDBJ whole genome shotgun (WGS) entry which is preliminary data.</text>
</comment>
<organism evidence="2 3">
    <name type="scientific">Methylobacterium aquaticum</name>
    <dbReference type="NCBI Taxonomy" id="270351"/>
    <lineage>
        <taxon>Bacteria</taxon>
        <taxon>Pseudomonadati</taxon>
        <taxon>Pseudomonadota</taxon>
        <taxon>Alphaproteobacteria</taxon>
        <taxon>Hyphomicrobiales</taxon>
        <taxon>Methylobacteriaceae</taxon>
        <taxon>Methylobacterium</taxon>
    </lineage>
</organism>